<organism evidence="8 9">
    <name type="scientific">Psychrosphaera ytuae</name>
    <dbReference type="NCBI Taxonomy" id="2820710"/>
    <lineage>
        <taxon>Bacteria</taxon>
        <taxon>Pseudomonadati</taxon>
        <taxon>Pseudomonadota</taxon>
        <taxon>Gammaproteobacteria</taxon>
        <taxon>Alteromonadales</taxon>
        <taxon>Pseudoalteromonadaceae</taxon>
        <taxon>Psychrosphaera</taxon>
    </lineage>
</organism>
<evidence type="ECO:0000256" key="5">
    <source>
        <dbReference type="ARBA" id="ARBA00022801"/>
    </source>
</evidence>
<evidence type="ECO:0000313" key="9">
    <source>
        <dbReference type="Proteomes" id="UP000682739"/>
    </source>
</evidence>
<name>A0A975HH10_9GAMM</name>
<evidence type="ECO:0000259" key="7">
    <source>
        <dbReference type="PROSITE" id="PS51704"/>
    </source>
</evidence>
<dbReference type="PROSITE" id="PS51704">
    <property type="entry name" value="GP_PDE"/>
    <property type="match status" value="1"/>
</dbReference>
<dbReference type="Proteomes" id="UP000682739">
    <property type="component" value="Chromosome"/>
</dbReference>
<dbReference type="RefSeq" id="WP_208830036.1">
    <property type="nucleotide sequence ID" value="NZ_CP072110.1"/>
</dbReference>
<dbReference type="Pfam" id="PF03009">
    <property type="entry name" value="GDPD"/>
    <property type="match status" value="1"/>
</dbReference>
<proteinExistence type="inferred from homology"/>
<evidence type="ECO:0000256" key="6">
    <source>
        <dbReference type="ARBA" id="ARBA00047512"/>
    </source>
</evidence>
<dbReference type="KEGG" id="psym:J1N51_07725"/>
<sequence length="404" mass="45481">MTTKNPTTTLLAILVPITVLMFSSYAQALKSKSKSNPERIVNLIHSMPNSELKEQLLACKNKPLSPHPFSIGHRGAPLFLPEHTQQSYEAGFRMGAATLECDVTFTKDKQLVCRHSQCDLHTTTNILQTPLAKSCRQSFSAATELNDANAQCCTTDITLDEFLSLQGRMDKVNLRAKSISEYLIDSPQGKVLSHQQSIELFKNLGVMMTPELKQAIHKPAWFSQSAYAKQMIEEYLKANVPLSDIWPQSFHLEDVQFWLHEYPQIRQQIIYLDGRYEQTNFDHNDPTTWSPSMTSLKEMGLSIIAPPIWMLLSQEQTPKGIKIVPSEYAKQAKAAGLSIITWSLERSGPLSKGGGWYYKSINPALKYDGQVFDILEVLAKDIGVKAVFSDWPATTTYYANCRLN</sequence>
<dbReference type="GO" id="GO:0006629">
    <property type="term" value="P:lipid metabolic process"/>
    <property type="evidence" value="ECO:0007669"/>
    <property type="project" value="InterPro"/>
</dbReference>
<evidence type="ECO:0000313" key="8">
    <source>
        <dbReference type="EMBL" id="QTH62671.1"/>
    </source>
</evidence>
<dbReference type="Gene3D" id="3.20.20.190">
    <property type="entry name" value="Phosphatidylinositol (PI) phosphodiesterase"/>
    <property type="match status" value="1"/>
</dbReference>
<feature type="domain" description="GP-PDE" evidence="7">
    <location>
        <begin position="68"/>
        <end position="399"/>
    </location>
</feature>
<comment type="similarity">
    <text evidence="1">Belongs to the glycerophosphoryl diester phosphodiesterase family.</text>
</comment>
<dbReference type="EMBL" id="CP072110">
    <property type="protein sequence ID" value="QTH62671.1"/>
    <property type="molecule type" value="Genomic_DNA"/>
</dbReference>
<evidence type="ECO:0000256" key="4">
    <source>
        <dbReference type="ARBA" id="ARBA00022798"/>
    </source>
</evidence>
<evidence type="ECO:0000256" key="2">
    <source>
        <dbReference type="ARBA" id="ARBA00012247"/>
    </source>
</evidence>
<evidence type="ECO:0000256" key="1">
    <source>
        <dbReference type="ARBA" id="ARBA00007277"/>
    </source>
</evidence>
<protein>
    <recommendedName>
        <fullName evidence="2">glycerophosphodiester phosphodiesterase</fullName>
        <ecNumber evidence="2">3.1.4.46</ecNumber>
    </recommendedName>
</protein>
<keyword evidence="4" id="KW-0319">Glycerol metabolism</keyword>
<dbReference type="GO" id="GO:0008889">
    <property type="term" value="F:glycerophosphodiester phosphodiesterase activity"/>
    <property type="evidence" value="ECO:0007669"/>
    <property type="project" value="UniProtKB-EC"/>
</dbReference>
<keyword evidence="5" id="KW-0378">Hydrolase</keyword>
<dbReference type="PANTHER" id="PTHR43620">
    <property type="entry name" value="GLYCEROPHOSPHORYL DIESTER PHOSPHODIESTERASE"/>
    <property type="match status" value="1"/>
</dbReference>
<dbReference type="GO" id="GO:0006071">
    <property type="term" value="P:glycerol metabolic process"/>
    <property type="evidence" value="ECO:0007669"/>
    <property type="project" value="UniProtKB-KW"/>
</dbReference>
<evidence type="ECO:0000256" key="3">
    <source>
        <dbReference type="ARBA" id="ARBA00022729"/>
    </source>
</evidence>
<dbReference type="InterPro" id="IPR030395">
    <property type="entry name" value="GP_PDE_dom"/>
</dbReference>
<gene>
    <name evidence="8" type="ORF">J1N51_07725</name>
</gene>
<dbReference type="SUPFAM" id="SSF51695">
    <property type="entry name" value="PLC-like phosphodiesterases"/>
    <property type="match status" value="1"/>
</dbReference>
<comment type="catalytic activity">
    <reaction evidence="6">
        <text>a sn-glycero-3-phosphodiester + H2O = an alcohol + sn-glycerol 3-phosphate + H(+)</text>
        <dbReference type="Rhea" id="RHEA:12969"/>
        <dbReference type="ChEBI" id="CHEBI:15377"/>
        <dbReference type="ChEBI" id="CHEBI:15378"/>
        <dbReference type="ChEBI" id="CHEBI:30879"/>
        <dbReference type="ChEBI" id="CHEBI:57597"/>
        <dbReference type="ChEBI" id="CHEBI:83408"/>
        <dbReference type="EC" id="3.1.4.46"/>
    </reaction>
</comment>
<dbReference type="AlphaFoldDB" id="A0A975HH10"/>
<dbReference type="PANTHER" id="PTHR43620:SF7">
    <property type="entry name" value="GLYCEROPHOSPHODIESTER PHOSPHODIESTERASE GDPD5-RELATED"/>
    <property type="match status" value="1"/>
</dbReference>
<keyword evidence="9" id="KW-1185">Reference proteome</keyword>
<keyword evidence="3" id="KW-0732">Signal</keyword>
<dbReference type="EC" id="3.1.4.46" evidence="2"/>
<accession>A0A975HH10</accession>
<reference evidence="8" key="1">
    <citation type="submission" date="2021-03" db="EMBL/GenBank/DDBJ databases">
        <title>Description of Psychrosphaera ytuae sp. nov. isolated from deep sea sediment of South China Sea.</title>
        <authorList>
            <person name="Zhang J."/>
            <person name="Xu X.-D."/>
        </authorList>
    </citation>
    <scope>NUCLEOTIDE SEQUENCE</scope>
    <source>
        <strain evidence="8">MTZ26</strain>
    </source>
</reference>
<dbReference type="InterPro" id="IPR017946">
    <property type="entry name" value="PLC-like_Pdiesterase_TIM-brl"/>
</dbReference>